<name>A0A9E8HKA6_9ALTE</name>
<dbReference type="KEGG" id="asem:NNL22_03690"/>
<dbReference type="Proteomes" id="UP001164472">
    <property type="component" value="Chromosome"/>
</dbReference>
<sequence length="129" mass="14380">MDVKNVVADRLERARSFAESVRGVYEKAYRHATEMRKEGISELVRGIQPRVQAAVKEGIDEARSILDGVNQSLADKAIPTFRKGAVSKEQLEQKSKQAQLQPKTKSVSESTKKPSATRKKSTKKTPVKK</sequence>
<reference evidence="2" key="1">
    <citation type="submission" date="2022-07" db="EMBL/GenBank/DDBJ databases">
        <title>Alkalimarinus sp. nov., isolated from gut of a Alitta virens.</title>
        <authorList>
            <person name="Yang A.I."/>
            <person name="Shin N.-R."/>
        </authorList>
    </citation>
    <scope>NUCLEOTIDE SEQUENCE</scope>
    <source>
        <strain evidence="2">FA028</strain>
    </source>
</reference>
<keyword evidence="3" id="KW-1185">Reference proteome</keyword>
<dbReference type="EMBL" id="CP101527">
    <property type="protein sequence ID" value="UZW75707.1"/>
    <property type="molecule type" value="Genomic_DNA"/>
</dbReference>
<proteinExistence type="predicted"/>
<dbReference type="AlphaFoldDB" id="A0A9E8HKA6"/>
<evidence type="ECO:0000256" key="1">
    <source>
        <dbReference type="SAM" id="MobiDB-lite"/>
    </source>
</evidence>
<evidence type="ECO:0000313" key="3">
    <source>
        <dbReference type="Proteomes" id="UP001164472"/>
    </source>
</evidence>
<dbReference type="RefSeq" id="WP_251810468.1">
    <property type="nucleotide sequence ID" value="NZ_CP101527.1"/>
</dbReference>
<feature type="region of interest" description="Disordered" evidence="1">
    <location>
        <begin position="85"/>
        <end position="129"/>
    </location>
</feature>
<feature type="compositionally biased region" description="Polar residues" evidence="1">
    <location>
        <begin position="96"/>
        <end position="109"/>
    </location>
</feature>
<feature type="compositionally biased region" description="Basic residues" evidence="1">
    <location>
        <begin position="115"/>
        <end position="129"/>
    </location>
</feature>
<organism evidence="2 3">
    <name type="scientific">Alkalimarinus sediminis</name>
    <dbReference type="NCBI Taxonomy" id="1632866"/>
    <lineage>
        <taxon>Bacteria</taxon>
        <taxon>Pseudomonadati</taxon>
        <taxon>Pseudomonadota</taxon>
        <taxon>Gammaproteobacteria</taxon>
        <taxon>Alteromonadales</taxon>
        <taxon>Alteromonadaceae</taxon>
        <taxon>Alkalimarinus</taxon>
    </lineage>
</organism>
<protein>
    <submittedName>
        <fullName evidence="2">Uncharacterized protein</fullName>
    </submittedName>
</protein>
<accession>A0A9E8HKA6</accession>
<gene>
    <name evidence="2" type="ORF">NNL22_03690</name>
</gene>
<evidence type="ECO:0000313" key="2">
    <source>
        <dbReference type="EMBL" id="UZW75707.1"/>
    </source>
</evidence>